<dbReference type="Pfam" id="PF01920">
    <property type="entry name" value="Prefoldin_2"/>
    <property type="match status" value="1"/>
</dbReference>
<name>A0A1D6QK93_MAIZE</name>
<dbReference type="SMR" id="A0A1D6QK93"/>
<dbReference type="CDD" id="cd23161">
    <property type="entry name" value="Prefoldin_6"/>
    <property type="match status" value="1"/>
</dbReference>
<gene>
    <name evidence="2" type="ORF">ZEAMMB73_Zm00001d052826</name>
</gene>
<feature type="non-terminal residue" evidence="2">
    <location>
        <position position="268"/>
    </location>
</feature>
<dbReference type="GO" id="GO:0006457">
    <property type="term" value="P:protein folding"/>
    <property type="evidence" value="ECO:0007669"/>
    <property type="project" value="InterPro"/>
</dbReference>
<dbReference type="InParanoid" id="A0A1D6QK93"/>
<dbReference type="EMBL" id="CM000780">
    <property type="protein sequence ID" value="AQK58149.1"/>
    <property type="molecule type" value="Genomic_DNA"/>
</dbReference>
<proteinExistence type="inferred from homology"/>
<dbReference type="STRING" id="4577.A0A1D6QK93"/>
<dbReference type="PANTHER" id="PTHR35295:SF2">
    <property type="entry name" value="OS07G0256300 PROTEIN"/>
    <property type="match status" value="1"/>
</dbReference>
<organism evidence="2">
    <name type="scientific">Zea mays</name>
    <name type="common">Maize</name>
    <dbReference type="NCBI Taxonomy" id="4577"/>
    <lineage>
        <taxon>Eukaryota</taxon>
        <taxon>Viridiplantae</taxon>
        <taxon>Streptophyta</taxon>
        <taxon>Embryophyta</taxon>
        <taxon>Tracheophyta</taxon>
        <taxon>Spermatophyta</taxon>
        <taxon>Magnoliopsida</taxon>
        <taxon>Liliopsida</taxon>
        <taxon>Poales</taxon>
        <taxon>Poaceae</taxon>
        <taxon>PACMAD clade</taxon>
        <taxon>Panicoideae</taxon>
        <taxon>Andropogonodae</taxon>
        <taxon>Andropogoneae</taxon>
        <taxon>Tripsacinae</taxon>
        <taxon>Zea</taxon>
    </lineage>
</organism>
<dbReference type="GO" id="GO:0009409">
    <property type="term" value="P:response to cold"/>
    <property type="evidence" value="ECO:0007669"/>
    <property type="project" value="UniProtKB-ARBA"/>
</dbReference>
<dbReference type="InterPro" id="IPR002777">
    <property type="entry name" value="PFD_beta-like"/>
</dbReference>
<sequence length="268" mass="30398">MLEETQLKFEEERQNLLKVLSNTSKEQCESSLNEEYNKFQETYDTFCKEKDAHMETFRGGSLDCLLLPAYESHPPLRLPRRETSRHPHALTLRESPAAPQAPRSPPAAILFAFFLPPNPPLPWHRSFSRLLRRIPRPPSQSRARASIAPPLHGIAVAGVLPLLSPGPVPAVLAPARGTRRNAIHLGSRGSPPRYRPHHRRPVILFAELELLSDGANVYKLIRPMLVKQDLAEAKANIKKRIEYISAELKRMDRALKDLEEKQNSKKES</sequence>
<dbReference type="AlphaFoldDB" id="A0A1D6QK93"/>
<dbReference type="SUPFAM" id="SSF46579">
    <property type="entry name" value="Prefoldin"/>
    <property type="match status" value="1"/>
</dbReference>
<evidence type="ECO:0000313" key="2">
    <source>
        <dbReference type="EMBL" id="AQK58149.1"/>
    </source>
</evidence>
<comment type="similarity">
    <text evidence="1">Belongs to the prefoldin subunit beta family.</text>
</comment>
<dbReference type="GO" id="GO:0016272">
    <property type="term" value="C:prefoldin complex"/>
    <property type="evidence" value="ECO:0007669"/>
    <property type="project" value="InterPro"/>
</dbReference>
<dbReference type="Gene3D" id="1.10.287.370">
    <property type="match status" value="1"/>
</dbReference>
<dbReference type="PANTHER" id="PTHR35295">
    <property type="entry name" value="DNA LIGASE-LIKE PROTEIN"/>
    <property type="match status" value="1"/>
</dbReference>
<dbReference type="GO" id="GO:0051082">
    <property type="term" value="F:unfolded protein binding"/>
    <property type="evidence" value="ECO:0007669"/>
    <property type="project" value="InterPro"/>
</dbReference>
<evidence type="ECO:0000256" key="1">
    <source>
        <dbReference type="ARBA" id="ARBA00008045"/>
    </source>
</evidence>
<dbReference type="ExpressionAtlas" id="A0A1D6QK93">
    <property type="expression patterns" value="baseline"/>
</dbReference>
<dbReference type="InterPro" id="IPR009053">
    <property type="entry name" value="Prefoldin"/>
</dbReference>
<accession>A0A1D6QK93</accession>
<protein>
    <submittedName>
        <fullName evidence="2">Prefoldin 6</fullName>
    </submittedName>
</protein>
<reference evidence="2" key="1">
    <citation type="submission" date="2015-12" db="EMBL/GenBank/DDBJ databases">
        <title>Update maize B73 reference genome by single molecule sequencing technologies.</title>
        <authorList>
            <consortium name="Maize Genome Sequencing Project"/>
            <person name="Ware D."/>
        </authorList>
    </citation>
    <scope>NUCLEOTIDE SEQUENCE</scope>
    <source>
        <tissue evidence="2">Seedling</tissue>
    </source>
</reference>